<reference evidence="2 3" key="1">
    <citation type="submission" date="2021-10" db="EMBL/GenBank/DDBJ databases">
        <authorList>
            <person name="Criscuolo A."/>
        </authorList>
    </citation>
    <scope>NUCLEOTIDE SEQUENCE [LARGE SCALE GENOMIC DNA]</scope>
    <source>
        <strain evidence="3">CIP 111899</strain>
    </source>
</reference>
<keyword evidence="1" id="KW-1133">Transmembrane helix</keyword>
<evidence type="ECO:0000256" key="1">
    <source>
        <dbReference type="SAM" id="Phobius"/>
    </source>
</evidence>
<comment type="caution">
    <text evidence="2">The sequence shown here is derived from an EMBL/GenBank/DDBJ whole genome shotgun (WGS) entry which is preliminary data.</text>
</comment>
<evidence type="ECO:0000313" key="3">
    <source>
        <dbReference type="Proteomes" id="UP000789423"/>
    </source>
</evidence>
<evidence type="ECO:0000313" key="2">
    <source>
        <dbReference type="EMBL" id="CAG9614890.1"/>
    </source>
</evidence>
<sequence>MKKYEKMVRLFYGGFFMLGLAGGMLLEKPNIGIFIGIACGLFVHAILVMKSKDE</sequence>
<proteinExistence type="predicted"/>
<dbReference type="EMBL" id="CAKJTI010000043">
    <property type="protein sequence ID" value="CAG9614890.1"/>
    <property type="molecule type" value="Genomic_DNA"/>
</dbReference>
<dbReference type="Proteomes" id="UP000789423">
    <property type="component" value="Unassembled WGS sequence"/>
</dbReference>
<protein>
    <submittedName>
        <fullName evidence="2">Uncharacterized protein</fullName>
    </submittedName>
</protein>
<keyword evidence="1" id="KW-0812">Transmembrane</keyword>
<gene>
    <name evidence="2" type="ORF">BACCIP111899_04123</name>
</gene>
<organism evidence="2 3">
    <name type="scientific">Bacillus rhizoplanae</name>
    <dbReference type="NCBI Taxonomy" id="2880966"/>
    <lineage>
        <taxon>Bacteria</taxon>
        <taxon>Bacillati</taxon>
        <taxon>Bacillota</taxon>
        <taxon>Bacilli</taxon>
        <taxon>Bacillales</taxon>
        <taxon>Bacillaceae</taxon>
        <taxon>Bacillus</taxon>
    </lineage>
</organism>
<keyword evidence="1" id="KW-0472">Membrane</keyword>
<keyword evidence="3" id="KW-1185">Reference proteome</keyword>
<dbReference type="RefSeq" id="WP_230576825.1">
    <property type="nucleotide sequence ID" value="NZ_CAKJTI010000043.1"/>
</dbReference>
<accession>A0ABM8YGB8</accession>
<name>A0ABM8YGB8_9BACI</name>
<feature type="transmembrane region" description="Helical" evidence="1">
    <location>
        <begin position="31"/>
        <end position="49"/>
    </location>
</feature>
<feature type="transmembrane region" description="Helical" evidence="1">
    <location>
        <begin position="7"/>
        <end position="25"/>
    </location>
</feature>